<keyword evidence="1" id="KW-0812">Transmembrane</keyword>
<evidence type="ECO:0000256" key="1">
    <source>
        <dbReference type="SAM" id="Phobius"/>
    </source>
</evidence>
<name>A0A6H0SBE0_9MYCO</name>
<dbReference type="AlphaFoldDB" id="A0A6H0SBE0"/>
<sequence length="298" mass="32053">MPPRRGYDPRVQRAGGQSSRRATVLTSVVIVAVVYVASLIGYSVLEQPPAQFRFPEAATSGETAVIVRLSQVDTSANRLVIDVLVHPGTQLQAEPPDQYVIRLSSWTDSGELIYLHDDLVGNELTTSLVAVGDPDEWPFDSYVTDTIGMQLFAGTGDDQRPIAAPIVVGGSVNGWVIDSRLGTVGSPGATAPAVAFELERTREALVLIAGILLVLLALPAAALFVAIETVLDRRKLQPPFITWFAAMLFAVVPLRNVLPGAPPAGAWIDLAVVVWVLVALAAAMVLYIIAWWRQTRPE</sequence>
<feature type="transmembrane region" description="Helical" evidence="1">
    <location>
        <begin position="270"/>
        <end position="292"/>
    </location>
</feature>
<dbReference type="InterPro" id="IPR027948">
    <property type="entry name" value="DUF4436"/>
</dbReference>
<dbReference type="PANTHER" id="PTHR37330">
    <property type="entry name" value="CONSERVED TRANSMEMBRANE PROTEIN-RELATED"/>
    <property type="match status" value="1"/>
</dbReference>
<keyword evidence="3" id="KW-1185">Reference proteome</keyword>
<feature type="transmembrane region" description="Helical" evidence="1">
    <location>
        <begin position="21"/>
        <end position="45"/>
    </location>
</feature>
<proteinExistence type="predicted"/>
<dbReference type="Pfam" id="PF14494">
    <property type="entry name" value="DUF4436"/>
    <property type="match status" value="1"/>
</dbReference>
<protein>
    <submittedName>
        <fullName evidence="2">DUF4436 domain-containing protein</fullName>
    </submittedName>
</protein>
<keyword evidence="1" id="KW-1133">Transmembrane helix</keyword>
<feature type="transmembrane region" description="Helical" evidence="1">
    <location>
        <begin position="239"/>
        <end position="258"/>
    </location>
</feature>
<dbReference type="Proteomes" id="UP000501849">
    <property type="component" value="Chromosome"/>
</dbReference>
<feature type="transmembrane region" description="Helical" evidence="1">
    <location>
        <begin position="204"/>
        <end position="227"/>
    </location>
</feature>
<dbReference type="PANTHER" id="PTHR37330:SF1">
    <property type="entry name" value="CONSERVED TRANSMEMBRANE PROTEIN-RELATED"/>
    <property type="match status" value="1"/>
</dbReference>
<dbReference type="KEGG" id="mfre:EXE63_31145"/>
<reference evidence="2 3" key="1">
    <citation type="submission" date="2019-04" db="EMBL/GenBank/DDBJ databases">
        <title>Draft, Whole-Genome Sequence of the Anthracene-degrading Mycobacterium frederiksbergense LB501T, Isolated from a Polycyclic Aromatic Hydrocarbon (PAH)-Contaminated Soil.</title>
        <authorList>
            <person name="Augelletti F."/>
        </authorList>
    </citation>
    <scope>NUCLEOTIDE SEQUENCE [LARGE SCALE GENOMIC DNA]</scope>
    <source>
        <strain evidence="2 3">LB 501T</strain>
    </source>
</reference>
<evidence type="ECO:0000313" key="3">
    <source>
        <dbReference type="Proteomes" id="UP000501849"/>
    </source>
</evidence>
<organism evidence="2 3">
    <name type="scientific">Mycolicibacterium frederiksbergense</name>
    <dbReference type="NCBI Taxonomy" id="117567"/>
    <lineage>
        <taxon>Bacteria</taxon>
        <taxon>Bacillati</taxon>
        <taxon>Actinomycetota</taxon>
        <taxon>Actinomycetes</taxon>
        <taxon>Mycobacteriales</taxon>
        <taxon>Mycobacteriaceae</taxon>
        <taxon>Mycolicibacterium</taxon>
    </lineage>
</organism>
<accession>A0A6H0SBE0</accession>
<keyword evidence="1" id="KW-0472">Membrane</keyword>
<gene>
    <name evidence="2" type="ORF">EXE63_31145</name>
</gene>
<evidence type="ECO:0000313" key="2">
    <source>
        <dbReference type="EMBL" id="QIV84843.1"/>
    </source>
</evidence>
<dbReference type="EMBL" id="CP038799">
    <property type="protein sequence ID" value="QIV84843.1"/>
    <property type="molecule type" value="Genomic_DNA"/>
</dbReference>